<gene>
    <name evidence="3" type="ORF">AS592_02300</name>
</gene>
<dbReference type="InterPro" id="IPR041682">
    <property type="entry name" value="AAA_14"/>
</dbReference>
<accession>A0A151CFA8</accession>
<evidence type="ECO:0000259" key="2">
    <source>
        <dbReference type="Pfam" id="PF13635"/>
    </source>
</evidence>
<dbReference type="AlphaFoldDB" id="A0A151CFA8"/>
<dbReference type="Pfam" id="PF13173">
    <property type="entry name" value="AAA_14"/>
    <property type="match status" value="1"/>
</dbReference>
<organism evidence="3 4">
    <name type="scientific">Sulfurovum riftiae</name>
    <dbReference type="NCBI Taxonomy" id="1630136"/>
    <lineage>
        <taxon>Bacteria</taxon>
        <taxon>Pseudomonadati</taxon>
        <taxon>Campylobacterota</taxon>
        <taxon>Epsilonproteobacteria</taxon>
        <taxon>Campylobacterales</taxon>
        <taxon>Sulfurovaceae</taxon>
        <taxon>Sulfurovum</taxon>
    </lineage>
</organism>
<dbReference type="PANTHER" id="PTHR33295">
    <property type="entry name" value="ATPASE"/>
    <property type="match status" value="1"/>
</dbReference>
<protein>
    <submittedName>
        <fullName evidence="3">AAA family ATPase</fullName>
    </submittedName>
</protein>
<reference evidence="3 4" key="1">
    <citation type="submission" date="2015-11" db="EMBL/GenBank/DDBJ databases">
        <title>Draft genome of Sulfurovum riftiae 1812E, a member of the Epsilonproteobacteria isolated from the tube of the deep-sea hydrothermal vent tubewom Riftia pachyptila.</title>
        <authorList>
            <person name="Vetriani C."/>
            <person name="Giovannelli D."/>
        </authorList>
    </citation>
    <scope>NUCLEOTIDE SEQUENCE [LARGE SCALE GENOMIC DNA]</scope>
    <source>
        <strain evidence="3 4">1812E</strain>
    </source>
</reference>
<dbReference type="InterPro" id="IPR025420">
    <property type="entry name" value="DUF4143"/>
</dbReference>
<dbReference type="PANTHER" id="PTHR33295:SF8">
    <property type="entry name" value="AAA+ ATPASE DOMAIN-CONTAINING PROTEIN"/>
    <property type="match status" value="1"/>
</dbReference>
<sequence length="415" mass="48540">MEKVILSQNRHWNKPYEDLYARDVFADLVKKLDVKHIQVLQGIRRSGKSTLFKLLINHLSLEVDPQEILYVNLDDPFFIPYSDDATKLHDVILTAQKLTQKKITYLFLDEVQAINGWERYVKSVYDNETFKKIFITGSNSSLLNGDLATLLTGRYLSTKVYPLSLKEILKINDITNYMQLIEHLPKVLNIVDNMIKYGSFVEIYESSVEFKREILSSYYDTILLKDCVANNAIRDVKSFKELSFYLLSNVTALYSYNSLAKAIDINDKSAKEYLSYLEDSYLVDELKQYAYSLKEQNHSKKKIYANDNGFLSLSYSFSENSGKMLENLVYTELVKANYEVYFYNKNFECDFIAIKNDKRIAIQVCYELHERNRKREIGGLTKLPFEVDSKYIVTYNQSDMLDDVEVVKFWEYFGV</sequence>
<dbReference type="EMBL" id="LNKT01000045">
    <property type="protein sequence ID" value="KYJ86215.1"/>
    <property type="molecule type" value="Genomic_DNA"/>
</dbReference>
<comment type="caution">
    <text evidence="3">The sequence shown here is derived from an EMBL/GenBank/DDBJ whole genome shotgun (WGS) entry which is preliminary data.</text>
</comment>
<proteinExistence type="predicted"/>
<dbReference type="STRING" id="1630136.AS592_02300"/>
<dbReference type="OrthoDB" id="9801684at2"/>
<feature type="domain" description="AAA" evidence="1">
    <location>
        <begin position="36"/>
        <end position="169"/>
    </location>
</feature>
<keyword evidence="4" id="KW-1185">Reference proteome</keyword>
<dbReference type="InterPro" id="IPR027417">
    <property type="entry name" value="P-loop_NTPase"/>
</dbReference>
<feature type="domain" description="DUF4143" evidence="2">
    <location>
        <begin position="226"/>
        <end position="366"/>
    </location>
</feature>
<dbReference type="Pfam" id="PF13635">
    <property type="entry name" value="DUF4143"/>
    <property type="match status" value="1"/>
</dbReference>
<evidence type="ECO:0000259" key="1">
    <source>
        <dbReference type="Pfam" id="PF13173"/>
    </source>
</evidence>
<dbReference type="SUPFAM" id="SSF52540">
    <property type="entry name" value="P-loop containing nucleoside triphosphate hydrolases"/>
    <property type="match status" value="1"/>
</dbReference>
<evidence type="ECO:0000313" key="4">
    <source>
        <dbReference type="Proteomes" id="UP000075359"/>
    </source>
</evidence>
<dbReference type="Proteomes" id="UP000075359">
    <property type="component" value="Unassembled WGS sequence"/>
</dbReference>
<evidence type="ECO:0000313" key="3">
    <source>
        <dbReference type="EMBL" id="KYJ86215.1"/>
    </source>
</evidence>
<dbReference type="RefSeq" id="WP_067331698.1">
    <property type="nucleotide sequence ID" value="NZ_LNKT01000045.1"/>
</dbReference>
<name>A0A151CFA8_9BACT</name>